<sequence length="49" mass="5765">MNEALRSMIRDLQQTIEKADPRDPQSITAVAEAFRALALIWFWVRMCDR</sequence>
<reference evidence="1 2" key="1">
    <citation type="submission" date="2017-06" db="EMBL/GenBank/DDBJ databases">
        <title>Genome sequencing of cyanobaciteial culture collection at National Institute for Environmental Studies (NIES).</title>
        <authorList>
            <person name="Hirose Y."/>
            <person name="Shimura Y."/>
            <person name="Fujisawa T."/>
            <person name="Nakamura Y."/>
            <person name="Kawachi M."/>
        </authorList>
    </citation>
    <scope>NUCLEOTIDE SEQUENCE [LARGE SCALE GENOMIC DNA]</scope>
    <source>
        <strain evidence="1 2">NIES-2135</strain>
    </source>
</reference>
<protein>
    <submittedName>
        <fullName evidence="1">Uncharacterized protein</fullName>
    </submittedName>
</protein>
<evidence type="ECO:0000313" key="2">
    <source>
        <dbReference type="Proteomes" id="UP000217895"/>
    </source>
</evidence>
<dbReference type="EMBL" id="AP018203">
    <property type="protein sequence ID" value="BAY57027.1"/>
    <property type="molecule type" value="Genomic_DNA"/>
</dbReference>
<organism evidence="1 2">
    <name type="scientific">Leptolyngbya boryana NIES-2135</name>
    <dbReference type="NCBI Taxonomy" id="1973484"/>
    <lineage>
        <taxon>Bacteria</taxon>
        <taxon>Bacillati</taxon>
        <taxon>Cyanobacteriota</taxon>
        <taxon>Cyanophyceae</taxon>
        <taxon>Leptolyngbyales</taxon>
        <taxon>Leptolyngbyaceae</taxon>
        <taxon>Leptolyngbya group</taxon>
        <taxon>Leptolyngbya</taxon>
    </lineage>
</organism>
<accession>A0A1Z4JKB4</accession>
<dbReference type="AlphaFoldDB" id="A0A1Z4JKB4"/>
<name>A0A1Z4JKB4_LEPBY</name>
<keyword evidence="2" id="KW-1185">Reference proteome</keyword>
<evidence type="ECO:0000313" key="1">
    <source>
        <dbReference type="EMBL" id="BAY57027.1"/>
    </source>
</evidence>
<gene>
    <name evidence="1" type="ORF">NIES2135_38900</name>
</gene>
<proteinExistence type="predicted"/>
<dbReference type="Proteomes" id="UP000217895">
    <property type="component" value="Chromosome"/>
</dbReference>